<dbReference type="RefSeq" id="WP_156270442.1">
    <property type="nucleotide sequence ID" value="NZ_WOGU01000015.1"/>
</dbReference>
<evidence type="ECO:0000313" key="4">
    <source>
        <dbReference type="Proteomes" id="UP000436989"/>
    </source>
</evidence>
<feature type="chain" id="PRO_5027101933" description="Antimicrobial peptide, SdpC family" evidence="2">
    <location>
        <begin position="29"/>
        <end position="228"/>
    </location>
</feature>
<protein>
    <recommendedName>
        <fullName evidence="5">Antimicrobial peptide, SdpC family</fullName>
    </recommendedName>
</protein>
<evidence type="ECO:0008006" key="5">
    <source>
        <dbReference type="Google" id="ProtNLM"/>
    </source>
</evidence>
<keyword evidence="1" id="KW-0812">Transmembrane</keyword>
<feature type="transmembrane region" description="Helical" evidence="1">
    <location>
        <begin position="183"/>
        <end position="205"/>
    </location>
</feature>
<keyword evidence="2" id="KW-0732">Signal</keyword>
<evidence type="ECO:0000256" key="2">
    <source>
        <dbReference type="SAM" id="SignalP"/>
    </source>
</evidence>
<keyword evidence="4" id="KW-1185">Reference proteome</keyword>
<name>A0A6N8GNA1_9MICC</name>
<keyword evidence="1" id="KW-0472">Membrane</keyword>
<dbReference type="EMBL" id="WOGU01000015">
    <property type="protein sequence ID" value="MUN64561.1"/>
    <property type="molecule type" value="Genomic_DNA"/>
</dbReference>
<keyword evidence="1" id="KW-1133">Transmembrane helix</keyword>
<feature type="signal peptide" evidence="2">
    <location>
        <begin position="1"/>
        <end position="28"/>
    </location>
</feature>
<organism evidence="3 4">
    <name type="scientific">Kocuria sediminis</name>
    <dbReference type="NCBI Taxonomy" id="1038857"/>
    <lineage>
        <taxon>Bacteria</taxon>
        <taxon>Bacillati</taxon>
        <taxon>Actinomycetota</taxon>
        <taxon>Actinomycetes</taxon>
        <taxon>Micrococcales</taxon>
        <taxon>Micrococcaceae</taxon>
        <taxon>Kocuria</taxon>
    </lineage>
</organism>
<proteinExistence type="predicted"/>
<dbReference type="InterPro" id="IPR023888">
    <property type="entry name" value="SdpC-like"/>
</dbReference>
<evidence type="ECO:0000313" key="3">
    <source>
        <dbReference type="EMBL" id="MUN64561.1"/>
    </source>
</evidence>
<reference evidence="3 4" key="1">
    <citation type="submission" date="2019-12" db="EMBL/GenBank/DDBJ databases">
        <authorList>
            <person name="Shi Y."/>
        </authorList>
    </citation>
    <scope>NUCLEOTIDE SEQUENCE [LARGE SCALE GENOMIC DNA]</scope>
    <source>
        <strain evidence="3 4">JCM 17929</strain>
    </source>
</reference>
<dbReference type="Pfam" id="PF26137">
    <property type="entry name" value="Toxin_SdpC"/>
    <property type="match status" value="1"/>
</dbReference>
<evidence type="ECO:0000256" key="1">
    <source>
        <dbReference type="SAM" id="Phobius"/>
    </source>
</evidence>
<gene>
    <name evidence="3" type="ORF">GMA12_15660</name>
</gene>
<dbReference type="AlphaFoldDB" id="A0A6N8GNA1"/>
<comment type="caution">
    <text evidence="3">The sequence shown here is derived from an EMBL/GenBank/DDBJ whole genome shotgun (WGS) entry which is preliminary data.</text>
</comment>
<dbReference type="Proteomes" id="UP000436989">
    <property type="component" value="Unassembled WGS sequence"/>
</dbReference>
<accession>A0A6N8GNA1</accession>
<sequence>MNKYVAQPLALWAAALCLVAGSVAPAAAAPAETPGSEPAAGVSIPSTHSDEEILQLLFAGVGPIAEQHPDIVESLGFAPGRPLPQEAELADFIDSFLRATPRFHETVAVPLTSGDPLLVEKALKTVTAQLEEYVAAEASQARPGPVQDPGMTGLGYWHTTTNVYLGSQIAAYAHIGAVANAAVYANVGLATFALATLGIVTWYLMDDPKEFNDVERGAFVADMTDALA</sequence>